<dbReference type="OrthoDB" id="691673at2759"/>
<sequence length="429" mass="48721">MNVTTTIELDKGEPDTSMIPYDLVIKATEEIFADENGRNQGTYWGYPCYAGNIEFRQHIADFLRQTCSVSTLTFENIFITNGVSAILDQLCTMFLRAGDTVLVECPTYLYTLDLFRDHHVHIVSCSTDEDGLILDSTFVTDILERKKPKMIYLIPTFQNPAGFTMSHERREQLVKLSVKYNFIIVADEVYHLLNYDKNDHPKTFASYHNERTVIALHSFSKVLPPSLRLGFACAHQELVHAMSQYGMIESGGGASPFVSGIVDRILEQGLLKKFLDEKLCVEYSKRMQVLHDELMKTFSNENITCRQPSGGYFLWVKFNDTTVDCDQLLVIAQKHGVKFQPGRLFAHSTKAKAELVNYLRLSISITDCDGLKEACKEDETALRIFSDPHRKILQRGGTEGLIIAVLKSLGPLNYLYIWHDNSGQRDKTS</sequence>
<dbReference type="GO" id="GO:0030170">
    <property type="term" value="F:pyridoxal phosphate binding"/>
    <property type="evidence" value="ECO:0007669"/>
    <property type="project" value="InterPro"/>
</dbReference>
<dbReference type="EMBL" id="CAJNOI010000041">
    <property type="protein sequence ID" value="CAF0915659.1"/>
    <property type="molecule type" value="Genomic_DNA"/>
</dbReference>
<dbReference type="InterPro" id="IPR015421">
    <property type="entry name" value="PyrdxlP-dep_Trfase_major"/>
</dbReference>
<dbReference type="InterPro" id="IPR004839">
    <property type="entry name" value="Aminotransferase_I/II_large"/>
</dbReference>
<evidence type="ECO:0000313" key="3">
    <source>
        <dbReference type="EMBL" id="CAF0915659.1"/>
    </source>
</evidence>
<dbReference type="InterPro" id="IPR015424">
    <property type="entry name" value="PyrdxlP-dep_Trfase"/>
</dbReference>
<evidence type="ECO:0000259" key="1">
    <source>
        <dbReference type="Pfam" id="PF00155"/>
    </source>
</evidence>
<gene>
    <name evidence="3" type="ORF">BJG266_LOCUS11245</name>
    <name evidence="2" type="ORF">QVE165_LOCUS9242</name>
</gene>
<proteinExistence type="predicted"/>
<dbReference type="Gene3D" id="3.40.640.10">
    <property type="entry name" value="Type I PLP-dependent aspartate aminotransferase-like (Major domain)"/>
    <property type="match status" value="1"/>
</dbReference>
<organism evidence="3 5">
    <name type="scientific">Adineta steineri</name>
    <dbReference type="NCBI Taxonomy" id="433720"/>
    <lineage>
        <taxon>Eukaryota</taxon>
        <taxon>Metazoa</taxon>
        <taxon>Spiralia</taxon>
        <taxon>Gnathifera</taxon>
        <taxon>Rotifera</taxon>
        <taxon>Eurotatoria</taxon>
        <taxon>Bdelloidea</taxon>
        <taxon>Adinetida</taxon>
        <taxon>Adinetidae</taxon>
        <taxon>Adineta</taxon>
    </lineage>
</organism>
<evidence type="ECO:0000313" key="2">
    <source>
        <dbReference type="EMBL" id="CAF0896636.1"/>
    </source>
</evidence>
<dbReference type="CDD" id="cd00609">
    <property type="entry name" value="AAT_like"/>
    <property type="match status" value="1"/>
</dbReference>
<feature type="domain" description="Aminotransferase class I/classII large" evidence="1">
    <location>
        <begin position="7"/>
        <end position="375"/>
    </location>
</feature>
<dbReference type="PANTHER" id="PTHR42858:SF1">
    <property type="entry name" value="LD15494P"/>
    <property type="match status" value="1"/>
</dbReference>
<reference evidence="3" key="1">
    <citation type="submission" date="2021-02" db="EMBL/GenBank/DDBJ databases">
        <authorList>
            <person name="Nowell W R."/>
        </authorList>
    </citation>
    <scope>NUCLEOTIDE SEQUENCE</scope>
</reference>
<dbReference type="Gene3D" id="3.90.1150.10">
    <property type="entry name" value="Aspartate Aminotransferase, domain 1"/>
    <property type="match status" value="1"/>
</dbReference>
<name>A0A814AMD2_9BILA</name>
<accession>A0A814AMD2</accession>
<dbReference type="Proteomes" id="UP000663877">
    <property type="component" value="Unassembled WGS sequence"/>
</dbReference>
<dbReference type="SUPFAM" id="SSF53383">
    <property type="entry name" value="PLP-dependent transferases"/>
    <property type="match status" value="1"/>
</dbReference>
<dbReference type="GO" id="GO:0047536">
    <property type="term" value="F:2-aminoadipate transaminase activity"/>
    <property type="evidence" value="ECO:0007669"/>
    <property type="project" value="TreeGrafter"/>
</dbReference>
<evidence type="ECO:0000313" key="5">
    <source>
        <dbReference type="Proteomes" id="UP000663877"/>
    </source>
</evidence>
<comment type="caution">
    <text evidence="3">The sequence shown here is derived from an EMBL/GenBank/DDBJ whole genome shotgun (WGS) entry which is preliminary data.</text>
</comment>
<dbReference type="AlphaFoldDB" id="A0A814AMD2"/>
<dbReference type="PANTHER" id="PTHR42858">
    <property type="entry name" value="AMINOTRANSFERASE"/>
    <property type="match status" value="1"/>
</dbReference>
<dbReference type="InterPro" id="IPR015422">
    <property type="entry name" value="PyrdxlP-dep_Trfase_small"/>
</dbReference>
<protein>
    <recommendedName>
        <fullName evidence="1">Aminotransferase class I/classII large domain-containing protein</fullName>
    </recommendedName>
</protein>
<dbReference type="Proteomes" id="UP000663832">
    <property type="component" value="Unassembled WGS sequence"/>
</dbReference>
<dbReference type="Pfam" id="PF00155">
    <property type="entry name" value="Aminotran_1_2"/>
    <property type="match status" value="1"/>
</dbReference>
<keyword evidence="4" id="KW-1185">Reference proteome</keyword>
<dbReference type="EMBL" id="CAJNOM010000042">
    <property type="protein sequence ID" value="CAF0896636.1"/>
    <property type="molecule type" value="Genomic_DNA"/>
</dbReference>
<evidence type="ECO:0000313" key="4">
    <source>
        <dbReference type="Proteomes" id="UP000663832"/>
    </source>
</evidence>